<evidence type="ECO:0000259" key="3">
    <source>
        <dbReference type="PROSITE" id="PS50975"/>
    </source>
</evidence>
<dbReference type="InterPro" id="IPR011761">
    <property type="entry name" value="ATP-grasp"/>
</dbReference>
<reference evidence="5" key="1">
    <citation type="journal article" date="2019" name="Int. J. Syst. Evol. Microbiol.">
        <title>The Global Catalogue of Microorganisms (GCM) 10K type strain sequencing project: providing services to taxonomists for standard genome sequencing and annotation.</title>
        <authorList>
            <consortium name="The Broad Institute Genomics Platform"/>
            <consortium name="The Broad Institute Genome Sequencing Center for Infectious Disease"/>
            <person name="Wu L."/>
            <person name="Ma J."/>
        </authorList>
    </citation>
    <scope>NUCLEOTIDE SEQUENCE [LARGE SCALE GENOMIC DNA]</scope>
    <source>
        <strain evidence="5">CGMCC 1.12806</strain>
    </source>
</reference>
<dbReference type="PROSITE" id="PS00866">
    <property type="entry name" value="CPSASE_1"/>
    <property type="match status" value="1"/>
</dbReference>
<keyword evidence="5" id="KW-1185">Reference proteome</keyword>
<name>A0ABQ1H1V2_9GAMM</name>
<dbReference type="EMBL" id="BMFZ01000009">
    <property type="protein sequence ID" value="GGA54661.1"/>
    <property type="molecule type" value="Genomic_DNA"/>
</dbReference>
<dbReference type="PROSITE" id="PS50975">
    <property type="entry name" value="ATP_GRASP"/>
    <property type="match status" value="1"/>
</dbReference>
<organism evidence="4 5">
    <name type="scientific">Hafnia psychrotolerans</name>
    <dbReference type="NCBI Taxonomy" id="1477018"/>
    <lineage>
        <taxon>Bacteria</taxon>
        <taxon>Pseudomonadati</taxon>
        <taxon>Pseudomonadota</taxon>
        <taxon>Gammaproteobacteria</taxon>
        <taxon>Enterobacterales</taxon>
        <taxon>Hafniaceae</taxon>
        <taxon>Hafnia</taxon>
    </lineage>
</organism>
<evidence type="ECO:0000256" key="1">
    <source>
        <dbReference type="PROSITE-ProRule" id="PRU00409"/>
    </source>
</evidence>
<accession>A0ABQ1H1V2</accession>
<feature type="domain" description="ATP-grasp" evidence="3">
    <location>
        <begin position="205"/>
        <end position="418"/>
    </location>
</feature>
<sequence>MKPMPGEMTPLQTLNPLSPDQNLTPETFDATQFLGLAPFLRMSIAGDECTALAQELITRAQQNPDDAVLWMNLSTVMLCLQRTELGLTIQNQALAMQQVYTLKAAHPPAKLRLLMLMVPGTLSANVPLDCLLENSDIELIYYYITPEAPFDAPIPEHDVLMIGISATTENLFLLQQLASVTRQWPVPVINAPQHIPNSERHIASRVLQNQPGLTIAQAYPVTLATLSAVVAGQITLNDALPDSDFPVILRPAGSHGGHGLERVTSQAELASYLTRVQVEEYFLSKFIDYSNEDGQFRKYRISLIDGVPYACHMAISSHWMVHYVNAFMYEDPKKREEEAAFLTGFSEFAARHRDALKAIFDITQLDYLGIDCSETPEGTLLVFEIDPAMVIHAMDLEVMFPHKQIHMNKVKTACRDLLLSRAFAHANASADVLKGQELV</sequence>
<evidence type="ECO:0000313" key="5">
    <source>
        <dbReference type="Proteomes" id="UP000627464"/>
    </source>
</evidence>
<gene>
    <name evidence="4" type="ORF">GCM10011328_32690</name>
</gene>
<proteinExistence type="predicted"/>
<protein>
    <recommendedName>
        <fullName evidence="3">ATP-grasp domain-containing protein</fullName>
    </recommendedName>
</protein>
<dbReference type="Proteomes" id="UP000627464">
    <property type="component" value="Unassembled WGS sequence"/>
</dbReference>
<dbReference type="SUPFAM" id="SSF56059">
    <property type="entry name" value="Glutathione synthetase ATP-binding domain-like"/>
    <property type="match status" value="1"/>
</dbReference>
<feature type="region of interest" description="Disordered" evidence="2">
    <location>
        <begin position="1"/>
        <end position="22"/>
    </location>
</feature>
<dbReference type="InterPro" id="IPR005479">
    <property type="entry name" value="CPAse_ATP-bd"/>
</dbReference>
<comment type="caution">
    <text evidence="4">The sequence shown here is derived from an EMBL/GenBank/DDBJ whole genome shotgun (WGS) entry which is preliminary data.</text>
</comment>
<evidence type="ECO:0000256" key="2">
    <source>
        <dbReference type="SAM" id="MobiDB-lite"/>
    </source>
</evidence>
<evidence type="ECO:0000313" key="4">
    <source>
        <dbReference type="EMBL" id="GGA54661.1"/>
    </source>
</evidence>
<keyword evidence="1" id="KW-0067">ATP-binding</keyword>
<keyword evidence="1" id="KW-0547">Nucleotide-binding</keyword>
<feature type="compositionally biased region" description="Polar residues" evidence="2">
    <location>
        <begin position="10"/>
        <end position="22"/>
    </location>
</feature>